<gene>
    <name evidence="1" type="ORF">FH966_03990</name>
</gene>
<accession>A0A549YGG6</accession>
<dbReference type="EMBL" id="VJMZ01000001">
    <property type="protein sequence ID" value="TRM10948.1"/>
    <property type="molecule type" value="Genomic_DNA"/>
</dbReference>
<evidence type="ECO:0000313" key="1">
    <source>
        <dbReference type="EMBL" id="TRM10948.1"/>
    </source>
</evidence>
<reference evidence="1 2" key="1">
    <citation type="submission" date="2019-07" db="EMBL/GenBank/DDBJ databases">
        <title>Genomic analysis of Lentibacillus sp. NKC851-2.</title>
        <authorList>
            <person name="Oh Y.J."/>
        </authorList>
    </citation>
    <scope>NUCLEOTIDE SEQUENCE [LARGE SCALE GENOMIC DNA]</scope>
    <source>
        <strain evidence="1 2">NKC851-2</strain>
    </source>
</reference>
<dbReference type="PANTHER" id="PTHR42999:SF1">
    <property type="entry name" value="PENTAPEPTIDE REPEAT-CONTAINING PROTEIN"/>
    <property type="match status" value="1"/>
</dbReference>
<dbReference type="InterPro" id="IPR001646">
    <property type="entry name" value="5peptide_repeat"/>
</dbReference>
<dbReference type="SUPFAM" id="SSF141571">
    <property type="entry name" value="Pentapeptide repeat-like"/>
    <property type="match status" value="1"/>
</dbReference>
<dbReference type="PANTHER" id="PTHR42999">
    <property type="entry name" value="ANTIBIOTIC RESISTANCE PROTEIN MCBG"/>
    <property type="match status" value="1"/>
</dbReference>
<protein>
    <submittedName>
        <fullName evidence="1">Pentapeptide repeat-containing protein</fullName>
    </submittedName>
</protein>
<name>A0A549YGG6_9BACI</name>
<dbReference type="Proteomes" id="UP000319280">
    <property type="component" value="Unassembled WGS sequence"/>
</dbReference>
<dbReference type="Pfam" id="PF13599">
    <property type="entry name" value="Pentapeptide_4"/>
    <property type="match status" value="1"/>
</dbReference>
<dbReference type="Gene3D" id="2.160.20.80">
    <property type="entry name" value="E3 ubiquitin-protein ligase SopA"/>
    <property type="match status" value="1"/>
</dbReference>
<comment type="caution">
    <text evidence="1">The sequence shown here is derived from an EMBL/GenBank/DDBJ whole genome shotgun (WGS) entry which is preliminary data.</text>
</comment>
<sequence>MKWCPIGFMIGKNNARPSHGKCLSKHQSNLPKPNAYWLSFVKKPSECLECDVLCVVSGSPSLRIAMSSGLGTFPDFRERFASGRANNLLYDGLIFVYNSGKKGEVAMAKKKRAIQKPDLPDKLDTMTLEKLTDQDNLEMGVIQEATSHPIHAEHIRFEQMHFQNVRLNEAMLPFSHWLDVIFENCDLSGIQLQGARLNRVSFRNCKLAGADLDQAIMSDVTWTDCQAPYLLCNQAELRDVLFDQCLLKGANFIDVSQDHLQLGTSDIQDVQFTGTSLNNVDLSRCTFGYIHLEEQNLRGAVIAPEQASALIGLFGVNVTDE</sequence>
<dbReference type="InterPro" id="IPR052949">
    <property type="entry name" value="PA_immunity-related"/>
</dbReference>
<dbReference type="AlphaFoldDB" id="A0A549YGG6"/>
<evidence type="ECO:0000313" key="2">
    <source>
        <dbReference type="Proteomes" id="UP000319280"/>
    </source>
</evidence>
<organism evidence="1 2">
    <name type="scientific">Lentibacillus cibarius</name>
    <dbReference type="NCBI Taxonomy" id="2583219"/>
    <lineage>
        <taxon>Bacteria</taxon>
        <taxon>Bacillati</taxon>
        <taxon>Bacillota</taxon>
        <taxon>Bacilli</taxon>
        <taxon>Bacillales</taxon>
        <taxon>Bacillaceae</taxon>
        <taxon>Lentibacillus</taxon>
    </lineage>
</organism>
<keyword evidence="2" id="KW-1185">Reference proteome</keyword>
<proteinExistence type="predicted"/>